<evidence type="ECO:0000256" key="2">
    <source>
        <dbReference type="SAM" id="SignalP"/>
    </source>
</evidence>
<protein>
    <submittedName>
        <fullName evidence="3">Uncharacterized protein</fullName>
    </submittedName>
</protein>
<name>A0A091AX30_9GAMM</name>
<gene>
    <name evidence="3" type="ORF">N790_10995</name>
</gene>
<keyword evidence="2" id="KW-0732">Signal</keyword>
<proteinExistence type="predicted"/>
<evidence type="ECO:0000313" key="3">
    <source>
        <dbReference type="EMBL" id="KFN43229.1"/>
    </source>
</evidence>
<dbReference type="PATRIC" id="fig|1384054.3.peg.2397"/>
<evidence type="ECO:0000313" key="4">
    <source>
        <dbReference type="Proteomes" id="UP000029392"/>
    </source>
</evidence>
<dbReference type="AlphaFoldDB" id="A0A091AX30"/>
<feature type="compositionally biased region" description="Low complexity" evidence="1">
    <location>
        <begin position="43"/>
        <end position="64"/>
    </location>
</feature>
<dbReference type="STRING" id="1384054.N790_10995"/>
<accession>A0A091AX30</accession>
<sequence>MIRLLLALSLALPAAGAFAAEPAQAEPDGGLCQKAEAEDTKQASGKAAEPAAGPGATAPVRPRGSGAAGRSTPRWNTLLPGMIR</sequence>
<dbReference type="RefSeq" id="WP_084062922.1">
    <property type="nucleotide sequence ID" value="NZ_AVCH01000194.1"/>
</dbReference>
<dbReference type="Proteomes" id="UP000029392">
    <property type="component" value="Unassembled WGS sequence"/>
</dbReference>
<reference evidence="3 4" key="1">
    <citation type="submission" date="2013-09" db="EMBL/GenBank/DDBJ databases">
        <title>Genome sequencing of Arenimonas malthae.</title>
        <authorList>
            <person name="Chen F."/>
            <person name="Wang G."/>
        </authorList>
    </citation>
    <scope>NUCLEOTIDE SEQUENCE [LARGE SCALE GENOMIC DNA]</scope>
    <source>
        <strain evidence="3 4">CC-JY-1</strain>
    </source>
</reference>
<feature type="chain" id="PRO_5001870998" evidence="2">
    <location>
        <begin position="20"/>
        <end position="84"/>
    </location>
</feature>
<comment type="caution">
    <text evidence="3">The sequence shown here is derived from an EMBL/GenBank/DDBJ whole genome shotgun (WGS) entry which is preliminary data.</text>
</comment>
<evidence type="ECO:0000256" key="1">
    <source>
        <dbReference type="SAM" id="MobiDB-lite"/>
    </source>
</evidence>
<feature type="signal peptide" evidence="2">
    <location>
        <begin position="1"/>
        <end position="19"/>
    </location>
</feature>
<dbReference type="EMBL" id="AVCH01000194">
    <property type="protein sequence ID" value="KFN43229.1"/>
    <property type="molecule type" value="Genomic_DNA"/>
</dbReference>
<keyword evidence="4" id="KW-1185">Reference proteome</keyword>
<organism evidence="3 4">
    <name type="scientific">Arenimonas malthae CC-JY-1</name>
    <dbReference type="NCBI Taxonomy" id="1384054"/>
    <lineage>
        <taxon>Bacteria</taxon>
        <taxon>Pseudomonadati</taxon>
        <taxon>Pseudomonadota</taxon>
        <taxon>Gammaproteobacteria</taxon>
        <taxon>Lysobacterales</taxon>
        <taxon>Lysobacteraceae</taxon>
        <taxon>Arenimonas</taxon>
    </lineage>
</organism>
<feature type="region of interest" description="Disordered" evidence="1">
    <location>
        <begin position="20"/>
        <end position="84"/>
    </location>
</feature>